<evidence type="ECO:0000256" key="6">
    <source>
        <dbReference type="ARBA" id="ARBA00022989"/>
    </source>
</evidence>
<dbReference type="SUPFAM" id="SSF53822">
    <property type="entry name" value="Periplasmic binding protein-like I"/>
    <property type="match status" value="1"/>
</dbReference>
<comment type="subcellular location">
    <subcellularLocation>
        <location evidence="1">Membrane</location>
        <topology evidence="1">Multi-pass membrane protein</topology>
    </subcellularLocation>
</comment>
<keyword evidence="4 14" id="KW-0812">Transmembrane</keyword>
<evidence type="ECO:0000256" key="10">
    <source>
        <dbReference type="ARBA" id="ARBA00023180"/>
    </source>
</evidence>
<dbReference type="CDD" id="cd13686">
    <property type="entry name" value="GluR_Plant"/>
    <property type="match status" value="1"/>
</dbReference>
<dbReference type="Proteomes" id="UP000075243">
    <property type="component" value="Chromosome 10"/>
</dbReference>
<keyword evidence="9 13" id="KW-0675">Receptor</keyword>
<dbReference type="GO" id="GO:0016020">
    <property type="term" value="C:membrane"/>
    <property type="evidence" value="ECO:0007669"/>
    <property type="project" value="UniProtKB-SubCell"/>
</dbReference>
<evidence type="ECO:0000256" key="9">
    <source>
        <dbReference type="ARBA" id="ARBA00023170"/>
    </source>
</evidence>
<dbReference type="InterPro" id="IPR015683">
    <property type="entry name" value="Ionotropic_Glu_rcpt"/>
</dbReference>
<dbReference type="Gene3D" id="3.40.50.2300">
    <property type="match status" value="2"/>
</dbReference>
<dbReference type="Pfam" id="PF00060">
    <property type="entry name" value="Lig_chan"/>
    <property type="match status" value="1"/>
</dbReference>
<dbReference type="Pfam" id="PF01094">
    <property type="entry name" value="ANF_receptor"/>
    <property type="match status" value="1"/>
</dbReference>
<dbReference type="GO" id="GO:0015276">
    <property type="term" value="F:ligand-gated monoatomic ion channel activity"/>
    <property type="evidence" value="ECO:0007669"/>
    <property type="project" value="InterPro"/>
</dbReference>
<feature type="domain" description="Ionotropic glutamate receptor C-terminal" evidence="15">
    <location>
        <begin position="367"/>
        <end position="714"/>
    </location>
</feature>
<dbReference type="InterPro" id="IPR001320">
    <property type="entry name" value="Iontro_rcpt_C"/>
</dbReference>
<keyword evidence="12 13" id="KW-0407">Ion channel</keyword>
<evidence type="ECO:0000256" key="12">
    <source>
        <dbReference type="ARBA" id="ARBA00023303"/>
    </source>
</evidence>
<dbReference type="InterPro" id="IPR001828">
    <property type="entry name" value="ANF_lig-bd_rcpt"/>
</dbReference>
<comment type="function">
    <text evidence="13">Glutamate-gated receptor that probably acts as non-selective cation channel.</text>
</comment>
<evidence type="ECO:0000256" key="14">
    <source>
        <dbReference type="SAM" id="Phobius"/>
    </source>
</evidence>
<feature type="transmembrane region" description="Helical" evidence="14">
    <location>
        <begin position="488"/>
        <end position="510"/>
    </location>
</feature>
<gene>
    <name evidence="16" type="ORF">KK1_014969</name>
</gene>
<comment type="similarity">
    <text evidence="2 13">Belongs to the glutamate-gated ion channel (TC 1.A.10.1) family.</text>
</comment>
<dbReference type="InterPro" id="IPR000337">
    <property type="entry name" value="GPCR_3"/>
</dbReference>
<dbReference type="CDD" id="cd19990">
    <property type="entry name" value="PBP1_GABAb_receptor_plant"/>
    <property type="match status" value="1"/>
</dbReference>
<name>A0A151SXP7_CAJCA</name>
<evidence type="ECO:0000256" key="2">
    <source>
        <dbReference type="ARBA" id="ARBA00008685"/>
    </source>
</evidence>
<dbReference type="AlphaFoldDB" id="A0A151SXP7"/>
<keyword evidence="3 13" id="KW-0813">Transport</keyword>
<evidence type="ECO:0000256" key="5">
    <source>
        <dbReference type="ARBA" id="ARBA00022729"/>
    </source>
</evidence>
<dbReference type="InterPro" id="IPR028082">
    <property type="entry name" value="Peripla_BP_I"/>
</dbReference>
<dbReference type="EMBL" id="CM003612">
    <property type="protein sequence ID" value="KYP59533.1"/>
    <property type="molecule type" value="Genomic_DNA"/>
</dbReference>
<dbReference type="GO" id="GO:0004930">
    <property type="term" value="F:G protein-coupled receptor activity"/>
    <property type="evidence" value="ECO:0007669"/>
    <property type="project" value="InterPro"/>
</dbReference>
<evidence type="ECO:0000256" key="4">
    <source>
        <dbReference type="ARBA" id="ARBA00022692"/>
    </source>
</evidence>
<evidence type="ECO:0000313" key="16">
    <source>
        <dbReference type="EMBL" id="KYP59533.1"/>
    </source>
</evidence>
<evidence type="ECO:0000256" key="3">
    <source>
        <dbReference type="ARBA" id="ARBA00022448"/>
    </source>
</evidence>
<accession>A0A151SXP7</accession>
<evidence type="ECO:0000256" key="13">
    <source>
        <dbReference type="PIRNR" id="PIRNR037090"/>
    </source>
</evidence>
<dbReference type="Gene3D" id="1.10.287.70">
    <property type="match status" value="1"/>
</dbReference>
<dbReference type="PRINTS" id="PR00248">
    <property type="entry name" value="GPCRMGR"/>
</dbReference>
<dbReference type="SMART" id="SM00079">
    <property type="entry name" value="PBPe"/>
    <property type="match status" value="1"/>
</dbReference>
<evidence type="ECO:0000256" key="11">
    <source>
        <dbReference type="ARBA" id="ARBA00023286"/>
    </source>
</evidence>
<keyword evidence="10" id="KW-0325">Glycoprotein</keyword>
<feature type="transmembrane region" description="Helical" evidence="14">
    <location>
        <begin position="552"/>
        <end position="576"/>
    </location>
</feature>
<dbReference type="FunFam" id="1.10.287.70:FF:000037">
    <property type="entry name" value="Glutamate receptor"/>
    <property type="match status" value="1"/>
</dbReference>
<dbReference type="InterPro" id="IPR044440">
    <property type="entry name" value="GABAb_receptor_plant_PBP1"/>
</dbReference>
<dbReference type="InterPro" id="IPR017103">
    <property type="entry name" value="Iontropic_Glu_rcpt_pln"/>
</dbReference>
<dbReference type="SUPFAM" id="SSF53850">
    <property type="entry name" value="Periplasmic binding protein-like II"/>
    <property type="match status" value="1"/>
</dbReference>
<keyword evidence="17" id="KW-1185">Reference proteome</keyword>
<evidence type="ECO:0000256" key="8">
    <source>
        <dbReference type="ARBA" id="ARBA00023136"/>
    </source>
</evidence>
<dbReference type="FunFam" id="3.40.50.2300:FF:000081">
    <property type="entry name" value="Glutamate receptor"/>
    <property type="match status" value="1"/>
</dbReference>
<dbReference type="OMA" id="QAFEWHE"/>
<keyword evidence="8 13" id="KW-0472">Membrane</keyword>
<proteinExistence type="inferred from homology"/>
<keyword evidence="11 13" id="KW-1071">Ligand-gated ion channel</keyword>
<dbReference type="PIRSF" id="PIRSF037090">
    <property type="entry name" value="Iontro_Glu-like_rcpt_pln"/>
    <property type="match status" value="1"/>
</dbReference>
<dbReference type="Gene3D" id="3.40.190.10">
    <property type="entry name" value="Periplasmic binding protein-like II"/>
    <property type="match status" value="1"/>
</dbReference>
<dbReference type="FunFam" id="3.40.190.10:FF:000217">
    <property type="entry name" value="Glutamate receptor"/>
    <property type="match status" value="1"/>
</dbReference>
<evidence type="ECO:0000256" key="7">
    <source>
        <dbReference type="ARBA" id="ARBA00023065"/>
    </source>
</evidence>
<protein>
    <recommendedName>
        <fullName evidence="13">Glutamate receptor</fullName>
    </recommendedName>
</protein>
<keyword evidence="7 13" id="KW-0406">Ion transport</keyword>
<sequence>MATAREVMIPIGVLLDLNSPIGSMANSCIWIAYHDFYEQHPGFRTRLDLRTRDSDRDTVTAAYAASDLISKEKVKAIIGPQTSEQARFVINLGREHNIPIISFSATSPSLSATRTRMFIRTAPNDSSQVKAIAAIAESYGWRELIIVYENTEYGNGLVPHLVDALEAVDTKVPFRSVIDPNSDESHIVEELERLKQKSIRVFLVHMRGEHGSRLFSAAEKVGMMSEGYGWVVTQGLSSQLDPSGSERVENMQGVLGVRPKVRKSEKLEDFKKRWKALSVKGHEEININSMTLFGLWAYDTMWALAMAAENASGCGSLVSAIMATKFEGVSGDFDLKGGELEASVVEVFNVILKQPVWPGYTTDEPPMLRFGVPVRKGFTEFVKVERVFPSNATKISGFVVDVFLEAVKALPFPISYEFIPLDNYEALGGSHGDKNSREFDAGVGDVSIVYYRTNYFDFTLPYLESGVSMVVSMKHDQRRNMWIFLKPLSWGLWLTTGAALVLTGFVVWFLEHRSNAAFSGTPDQQLGIVFWFSFSTLVFAHRERLVSNWSRFVLIVWVFVVLIITQSYTASLASMLTIESLRPEFIDIKEIKRNNYFVGYQNQSFVKTILINQLGFSESRLKAYNTPEEYHEALSKGTNNGGVAAIFDETPYINVFLSKYDVGYAVVGPIYKTNGFAFAFHRKSPLVSYFSRAILNIIEDRDKFEGIKNKYFLTRIVPKDQSASTADSPSLTVKSFAGLFIVTIITSFLSFLFYVFSFLYSQRSTLRSINYEQTSFWSLVVHIVKHFDRKHNSFHPTMDRSQSRVQPTRSLETTYHSNVVTLNEDTYSM</sequence>
<dbReference type="Gramene" id="C.cajan_14539.t">
    <property type="protein sequence ID" value="C.cajan_14539.t"/>
    <property type="gene ID" value="C.cajan_14539"/>
</dbReference>
<organism evidence="16 17">
    <name type="scientific">Cajanus cajan</name>
    <name type="common">Pigeon pea</name>
    <name type="synonym">Cajanus indicus</name>
    <dbReference type="NCBI Taxonomy" id="3821"/>
    <lineage>
        <taxon>Eukaryota</taxon>
        <taxon>Viridiplantae</taxon>
        <taxon>Streptophyta</taxon>
        <taxon>Embryophyta</taxon>
        <taxon>Tracheophyta</taxon>
        <taxon>Spermatophyta</taxon>
        <taxon>Magnoliopsida</taxon>
        <taxon>eudicotyledons</taxon>
        <taxon>Gunneridae</taxon>
        <taxon>Pentapetalae</taxon>
        <taxon>rosids</taxon>
        <taxon>fabids</taxon>
        <taxon>Fabales</taxon>
        <taxon>Fabaceae</taxon>
        <taxon>Papilionoideae</taxon>
        <taxon>50 kb inversion clade</taxon>
        <taxon>NPAAA clade</taxon>
        <taxon>indigoferoid/millettioid clade</taxon>
        <taxon>Phaseoleae</taxon>
        <taxon>Cajanus</taxon>
    </lineage>
</organism>
<reference evidence="16 17" key="1">
    <citation type="journal article" date="2012" name="Nat. Biotechnol.">
        <title>Draft genome sequence of pigeonpea (Cajanus cajan), an orphan legume crop of resource-poor farmers.</title>
        <authorList>
            <person name="Varshney R.K."/>
            <person name="Chen W."/>
            <person name="Li Y."/>
            <person name="Bharti A.K."/>
            <person name="Saxena R.K."/>
            <person name="Schlueter J.A."/>
            <person name="Donoghue M.T."/>
            <person name="Azam S."/>
            <person name="Fan G."/>
            <person name="Whaley A.M."/>
            <person name="Farmer A.D."/>
            <person name="Sheridan J."/>
            <person name="Iwata A."/>
            <person name="Tuteja R."/>
            <person name="Penmetsa R.V."/>
            <person name="Wu W."/>
            <person name="Upadhyaya H.D."/>
            <person name="Yang S.P."/>
            <person name="Shah T."/>
            <person name="Saxena K.B."/>
            <person name="Michael T."/>
            <person name="McCombie W.R."/>
            <person name="Yang B."/>
            <person name="Zhang G."/>
            <person name="Yang H."/>
            <person name="Wang J."/>
            <person name="Spillane C."/>
            <person name="Cook D.R."/>
            <person name="May G.D."/>
            <person name="Xu X."/>
            <person name="Jackson S.A."/>
        </authorList>
    </citation>
    <scope>NUCLEOTIDE SEQUENCE [LARGE SCALE GENOMIC DNA]</scope>
    <source>
        <strain evidence="17">cv. Asha</strain>
    </source>
</reference>
<evidence type="ECO:0000313" key="17">
    <source>
        <dbReference type="Proteomes" id="UP000075243"/>
    </source>
</evidence>
<dbReference type="STRING" id="3821.A0A151SXP7"/>
<evidence type="ECO:0000256" key="1">
    <source>
        <dbReference type="ARBA" id="ARBA00004141"/>
    </source>
</evidence>
<dbReference type="PANTHER" id="PTHR18966">
    <property type="entry name" value="IONOTROPIC GLUTAMATE RECEPTOR"/>
    <property type="match status" value="1"/>
</dbReference>
<keyword evidence="5" id="KW-0732">Signal</keyword>
<evidence type="ECO:0000259" key="15">
    <source>
        <dbReference type="SMART" id="SM00079"/>
    </source>
</evidence>
<feature type="transmembrane region" description="Helical" evidence="14">
    <location>
        <begin position="736"/>
        <end position="760"/>
    </location>
</feature>
<keyword evidence="6 14" id="KW-1133">Transmembrane helix</keyword>